<dbReference type="EMBL" id="BTSY01000005">
    <property type="protein sequence ID" value="GMT30800.1"/>
    <property type="molecule type" value="Genomic_DNA"/>
</dbReference>
<keyword evidence="6" id="KW-1185">Reference proteome</keyword>
<name>A0AAV5WGK4_9BILA</name>
<dbReference type="SMART" id="SM00430">
    <property type="entry name" value="HOLI"/>
    <property type="match status" value="1"/>
</dbReference>
<evidence type="ECO:0000256" key="2">
    <source>
        <dbReference type="ARBA" id="ARBA00023163"/>
    </source>
</evidence>
<dbReference type="SUPFAM" id="SSF48508">
    <property type="entry name" value="Nuclear receptor ligand-binding domain"/>
    <property type="match status" value="1"/>
</dbReference>
<accession>A0AAV5WGK4</accession>
<reference evidence="5" key="1">
    <citation type="submission" date="2023-10" db="EMBL/GenBank/DDBJ databases">
        <title>Genome assembly of Pristionchus species.</title>
        <authorList>
            <person name="Yoshida K."/>
            <person name="Sommer R.J."/>
        </authorList>
    </citation>
    <scope>NUCLEOTIDE SEQUENCE</scope>
    <source>
        <strain evidence="5">RS5133</strain>
    </source>
</reference>
<organism evidence="5 6">
    <name type="scientific">Pristionchus fissidentatus</name>
    <dbReference type="NCBI Taxonomy" id="1538716"/>
    <lineage>
        <taxon>Eukaryota</taxon>
        <taxon>Metazoa</taxon>
        <taxon>Ecdysozoa</taxon>
        <taxon>Nematoda</taxon>
        <taxon>Chromadorea</taxon>
        <taxon>Rhabditida</taxon>
        <taxon>Rhabditina</taxon>
        <taxon>Diplogasteromorpha</taxon>
        <taxon>Diplogasteroidea</taxon>
        <taxon>Neodiplogasteridae</taxon>
        <taxon>Pristionchus</taxon>
    </lineage>
</organism>
<feature type="domain" description="NR LBD" evidence="4">
    <location>
        <begin position="25"/>
        <end position="273"/>
    </location>
</feature>
<dbReference type="PROSITE" id="PS51843">
    <property type="entry name" value="NR_LBD"/>
    <property type="match status" value="1"/>
</dbReference>
<protein>
    <recommendedName>
        <fullName evidence="4">NR LBD domain-containing protein</fullName>
    </recommendedName>
</protein>
<dbReference type="Gene3D" id="1.10.565.10">
    <property type="entry name" value="Retinoid X Receptor"/>
    <property type="match status" value="1"/>
</dbReference>
<dbReference type="GO" id="GO:0003700">
    <property type="term" value="F:DNA-binding transcription factor activity"/>
    <property type="evidence" value="ECO:0007669"/>
    <property type="project" value="TreeGrafter"/>
</dbReference>
<dbReference type="GO" id="GO:0005634">
    <property type="term" value="C:nucleus"/>
    <property type="evidence" value="ECO:0007669"/>
    <property type="project" value="TreeGrafter"/>
</dbReference>
<keyword evidence="2" id="KW-0804">Transcription</keyword>
<dbReference type="PANTHER" id="PTHR46011:SF6">
    <property type="entry name" value="HIGH ZINC ACTIVATED NUCLEAR RECEPTOR PROTEIN"/>
    <property type="match status" value="1"/>
</dbReference>
<sequence length="273" mass="31272">MSMKSVRQLPEILRSPFCIESSDISMIALLVAVSRSYGFCKIGTTSNWRRIRQGNQSASAQSFLIAMNETRVFYERAFPAITQLSLDEQENLFKCYFLKFLVIDNLYRTRKVWGEIKRYFMGSVESCLDTDHPELWLDEGQGGESRQTLINCMNAQVHAQFEVVVPAMTRAQITAKEFHTILALVLCDFDSSSELSDRAFSALDGIRIEVLEDLQRYYKEKMGLQDYSTRLGNLITLNHAVQECISINAEYATLQMSVFDVYAAEEKIRQLCL</sequence>
<dbReference type="AlphaFoldDB" id="A0AAV5WGK4"/>
<evidence type="ECO:0000259" key="4">
    <source>
        <dbReference type="PROSITE" id="PS51843"/>
    </source>
</evidence>
<evidence type="ECO:0000256" key="1">
    <source>
        <dbReference type="ARBA" id="ARBA00023015"/>
    </source>
</evidence>
<evidence type="ECO:0000313" key="6">
    <source>
        <dbReference type="Proteomes" id="UP001432322"/>
    </source>
</evidence>
<proteinExistence type="predicted"/>
<keyword evidence="3" id="KW-0675">Receptor</keyword>
<dbReference type="Proteomes" id="UP001432322">
    <property type="component" value="Unassembled WGS sequence"/>
</dbReference>
<evidence type="ECO:0000313" key="5">
    <source>
        <dbReference type="EMBL" id="GMT30800.1"/>
    </source>
</evidence>
<comment type="caution">
    <text evidence="5">The sequence shown here is derived from an EMBL/GenBank/DDBJ whole genome shotgun (WGS) entry which is preliminary data.</text>
</comment>
<dbReference type="InterPro" id="IPR035500">
    <property type="entry name" value="NHR-like_dom_sf"/>
</dbReference>
<gene>
    <name evidence="5" type="ORF">PFISCL1PPCAC_22097</name>
</gene>
<evidence type="ECO:0000256" key="3">
    <source>
        <dbReference type="ARBA" id="ARBA00023170"/>
    </source>
</evidence>
<dbReference type="Pfam" id="PF00104">
    <property type="entry name" value="Hormone_recep"/>
    <property type="match status" value="1"/>
</dbReference>
<dbReference type="InterPro" id="IPR000536">
    <property type="entry name" value="Nucl_hrmn_rcpt_lig-bd"/>
</dbReference>
<keyword evidence="1" id="KW-0805">Transcription regulation</keyword>
<dbReference type="PANTHER" id="PTHR46011">
    <property type="entry name" value="NUCLEAR HORMONE RECEPTOR FAMILY MEMBER NHR-86-RELATED"/>
    <property type="match status" value="1"/>
</dbReference>